<reference evidence="1" key="1">
    <citation type="journal article" date="2020" name="Stud. Mycol.">
        <title>101 Dothideomycetes genomes: a test case for predicting lifestyles and emergence of pathogens.</title>
        <authorList>
            <person name="Haridas S."/>
            <person name="Albert R."/>
            <person name="Binder M."/>
            <person name="Bloem J."/>
            <person name="Labutti K."/>
            <person name="Salamov A."/>
            <person name="Andreopoulos B."/>
            <person name="Baker S."/>
            <person name="Barry K."/>
            <person name="Bills G."/>
            <person name="Bluhm B."/>
            <person name="Cannon C."/>
            <person name="Castanera R."/>
            <person name="Culley D."/>
            <person name="Daum C."/>
            <person name="Ezra D."/>
            <person name="Gonzalez J."/>
            <person name="Henrissat B."/>
            <person name="Kuo A."/>
            <person name="Liang C."/>
            <person name="Lipzen A."/>
            <person name="Lutzoni F."/>
            <person name="Magnuson J."/>
            <person name="Mondo S."/>
            <person name="Nolan M."/>
            <person name="Ohm R."/>
            <person name="Pangilinan J."/>
            <person name="Park H.-J."/>
            <person name="Ramirez L."/>
            <person name="Alfaro M."/>
            <person name="Sun H."/>
            <person name="Tritt A."/>
            <person name="Yoshinaga Y."/>
            <person name="Zwiers L.-H."/>
            <person name="Turgeon B."/>
            <person name="Goodwin S."/>
            <person name="Spatafora J."/>
            <person name="Crous P."/>
            <person name="Grigoriev I."/>
        </authorList>
    </citation>
    <scope>NUCLEOTIDE SEQUENCE</scope>
    <source>
        <strain evidence="1">ATCC 200398</strain>
    </source>
</reference>
<accession>A0ACB6QB72</accession>
<organism evidence="1 2">
    <name type="scientific">Lindgomyces ingoldianus</name>
    <dbReference type="NCBI Taxonomy" id="673940"/>
    <lineage>
        <taxon>Eukaryota</taxon>
        <taxon>Fungi</taxon>
        <taxon>Dikarya</taxon>
        <taxon>Ascomycota</taxon>
        <taxon>Pezizomycotina</taxon>
        <taxon>Dothideomycetes</taxon>
        <taxon>Pleosporomycetidae</taxon>
        <taxon>Pleosporales</taxon>
        <taxon>Lindgomycetaceae</taxon>
        <taxon>Lindgomyces</taxon>
    </lineage>
</organism>
<proteinExistence type="predicted"/>
<dbReference type="Proteomes" id="UP000799755">
    <property type="component" value="Unassembled WGS sequence"/>
</dbReference>
<dbReference type="EMBL" id="MU003547">
    <property type="protein sequence ID" value="KAF2463750.1"/>
    <property type="molecule type" value="Genomic_DNA"/>
</dbReference>
<evidence type="ECO:0000313" key="1">
    <source>
        <dbReference type="EMBL" id="KAF2463750.1"/>
    </source>
</evidence>
<gene>
    <name evidence="1" type="ORF">BDR25DRAFT_307624</name>
</gene>
<keyword evidence="2" id="KW-1185">Reference proteome</keyword>
<name>A0ACB6QB72_9PLEO</name>
<evidence type="ECO:0000313" key="2">
    <source>
        <dbReference type="Proteomes" id="UP000799755"/>
    </source>
</evidence>
<protein>
    <submittedName>
        <fullName evidence="1">Uncharacterized protein</fullName>
    </submittedName>
</protein>
<sequence length="102" mass="11310">MDIGSAQGIASTNEQSSTSGSLSYICEAPPDAEEPTDNAEYPKEMDVDSATPASKSSSKKKIHRSKINRRRKPRNQITFPQTRGKGALKPFSESRTRVQKRR</sequence>
<comment type="caution">
    <text evidence="1">The sequence shown here is derived from an EMBL/GenBank/DDBJ whole genome shotgun (WGS) entry which is preliminary data.</text>
</comment>